<dbReference type="Proteomes" id="UP000058925">
    <property type="component" value="Chromosome"/>
</dbReference>
<sequence>MVPLGLMRSNWELDLYSGLLTFQKGPVKVQGILHRALECKIDNFKYELLLLVVTSTKPKGNMFSALIKAMR</sequence>
<proteinExistence type="predicted"/>
<gene>
    <name evidence="1" type="ORF">NMY3_02394</name>
</gene>
<dbReference type="EMBL" id="CP012850">
    <property type="protein sequence ID" value="ALI36590.1"/>
    <property type="molecule type" value="Genomic_DNA"/>
</dbReference>
<keyword evidence="2" id="KW-1185">Reference proteome</keyword>
<name>A0A654M0U8_9ARCH</name>
<dbReference type="KEGG" id="taa:NMY3_02394"/>
<evidence type="ECO:0000313" key="1">
    <source>
        <dbReference type="EMBL" id="ALI36590.1"/>
    </source>
</evidence>
<evidence type="ECO:0000313" key="2">
    <source>
        <dbReference type="Proteomes" id="UP000058925"/>
    </source>
</evidence>
<organism evidence="1 2">
    <name type="scientific">Candidatus Nitrosocosmicus oleophilus</name>
    <dbReference type="NCBI Taxonomy" id="1353260"/>
    <lineage>
        <taxon>Archaea</taxon>
        <taxon>Nitrososphaerota</taxon>
        <taxon>Nitrososphaeria</taxon>
        <taxon>Nitrososphaerales</taxon>
        <taxon>Nitrososphaeraceae</taxon>
        <taxon>Candidatus Nitrosocosmicus</taxon>
    </lineage>
</organism>
<reference evidence="2" key="1">
    <citation type="submission" date="2015-10" db="EMBL/GenBank/DDBJ databases">
        <title>Niche specialization of a soil ammonia-oxidizing archaeon, Candidatus Nitrosocosmicus oleophilus.</title>
        <authorList>
            <person name="Jung M.-Y."/>
            <person name="Rhee S.-K."/>
        </authorList>
    </citation>
    <scope>NUCLEOTIDE SEQUENCE [LARGE SCALE GENOMIC DNA]</scope>
    <source>
        <strain evidence="2">MY3</strain>
    </source>
</reference>
<accession>A0A654M0U8</accession>
<protein>
    <submittedName>
        <fullName evidence="1">Uncharacterized protein</fullName>
    </submittedName>
</protein>
<dbReference type="AlphaFoldDB" id="A0A654M0U8"/>